<dbReference type="EMBL" id="VEVO01000007">
    <property type="protein sequence ID" value="KAF0040173.1"/>
    <property type="molecule type" value="Genomic_DNA"/>
</dbReference>
<evidence type="ECO:0000313" key="1">
    <source>
        <dbReference type="EMBL" id="KAF0040173.1"/>
    </source>
</evidence>
<protein>
    <submittedName>
        <fullName evidence="1">Uncharacterized protein</fullName>
    </submittedName>
</protein>
<sequence>MLRVSWLDWRREVLDVFRHRCSEVNRQSYKPLCFDLDQNNHKPKKNPRAAAQRTHCGSGYISLIIIDSTDSTITPISGCGHLRQNIQWNHKQNTTCDLMSKRRGQKIYSVHMGWPPPDTKPQAPSPKAI</sequence>
<accession>A0A6A4T284</accession>
<gene>
    <name evidence="1" type="ORF">F2P81_008408</name>
</gene>
<name>A0A6A4T284_SCOMX</name>
<reference evidence="1 2" key="1">
    <citation type="submission" date="2019-06" db="EMBL/GenBank/DDBJ databases">
        <title>Draft genomes of female and male turbot (Scophthalmus maximus).</title>
        <authorList>
            <person name="Xu H."/>
            <person name="Xu X.-W."/>
            <person name="Shao C."/>
            <person name="Chen S."/>
        </authorList>
    </citation>
    <scope>NUCLEOTIDE SEQUENCE [LARGE SCALE GENOMIC DNA]</scope>
    <source>
        <strain evidence="1">Ysfricsl-2016a</strain>
        <tissue evidence="1">Blood</tissue>
    </source>
</reference>
<proteinExistence type="predicted"/>
<dbReference type="Proteomes" id="UP000438429">
    <property type="component" value="Unassembled WGS sequence"/>
</dbReference>
<dbReference type="AlphaFoldDB" id="A0A6A4T284"/>
<evidence type="ECO:0000313" key="2">
    <source>
        <dbReference type="Proteomes" id="UP000438429"/>
    </source>
</evidence>
<comment type="caution">
    <text evidence="1">The sequence shown here is derived from an EMBL/GenBank/DDBJ whole genome shotgun (WGS) entry which is preliminary data.</text>
</comment>
<organism evidence="1 2">
    <name type="scientific">Scophthalmus maximus</name>
    <name type="common">Turbot</name>
    <name type="synonym">Psetta maxima</name>
    <dbReference type="NCBI Taxonomy" id="52904"/>
    <lineage>
        <taxon>Eukaryota</taxon>
        <taxon>Metazoa</taxon>
        <taxon>Chordata</taxon>
        <taxon>Craniata</taxon>
        <taxon>Vertebrata</taxon>
        <taxon>Euteleostomi</taxon>
        <taxon>Actinopterygii</taxon>
        <taxon>Neopterygii</taxon>
        <taxon>Teleostei</taxon>
        <taxon>Neoteleostei</taxon>
        <taxon>Acanthomorphata</taxon>
        <taxon>Carangaria</taxon>
        <taxon>Pleuronectiformes</taxon>
        <taxon>Pleuronectoidei</taxon>
        <taxon>Scophthalmidae</taxon>
        <taxon>Scophthalmus</taxon>
    </lineage>
</organism>